<accession>A0A0L0FUR2</accession>
<keyword evidence="2" id="KW-1185">Reference proteome</keyword>
<proteinExistence type="predicted"/>
<evidence type="ECO:0000313" key="1">
    <source>
        <dbReference type="EMBL" id="KNC79668.1"/>
    </source>
</evidence>
<reference evidence="1 2" key="1">
    <citation type="submission" date="2011-02" db="EMBL/GenBank/DDBJ databases">
        <title>The Genome Sequence of Sphaeroforma arctica JP610.</title>
        <authorList>
            <consortium name="The Broad Institute Genome Sequencing Platform"/>
            <person name="Russ C."/>
            <person name="Cuomo C."/>
            <person name="Young S.K."/>
            <person name="Zeng Q."/>
            <person name="Gargeya S."/>
            <person name="Alvarado L."/>
            <person name="Berlin A."/>
            <person name="Chapman S.B."/>
            <person name="Chen Z."/>
            <person name="Freedman E."/>
            <person name="Gellesch M."/>
            <person name="Goldberg J."/>
            <person name="Griggs A."/>
            <person name="Gujja S."/>
            <person name="Heilman E."/>
            <person name="Heiman D."/>
            <person name="Howarth C."/>
            <person name="Mehta T."/>
            <person name="Neiman D."/>
            <person name="Pearson M."/>
            <person name="Roberts A."/>
            <person name="Saif S."/>
            <person name="Shea T."/>
            <person name="Shenoy N."/>
            <person name="Sisk P."/>
            <person name="Stolte C."/>
            <person name="Sykes S."/>
            <person name="White J."/>
            <person name="Yandava C."/>
            <person name="Burger G."/>
            <person name="Gray M.W."/>
            <person name="Holland P.W.H."/>
            <person name="King N."/>
            <person name="Lang F.B.F."/>
            <person name="Roger A.J."/>
            <person name="Ruiz-Trillo I."/>
            <person name="Haas B."/>
            <person name="Nusbaum C."/>
            <person name="Birren B."/>
        </authorList>
    </citation>
    <scope>NUCLEOTIDE SEQUENCE [LARGE SCALE GENOMIC DNA]</scope>
    <source>
        <strain evidence="1 2">JP610</strain>
    </source>
</reference>
<protein>
    <submittedName>
        <fullName evidence="1">Uncharacterized protein</fullName>
    </submittedName>
</protein>
<organism evidence="1 2">
    <name type="scientific">Sphaeroforma arctica JP610</name>
    <dbReference type="NCBI Taxonomy" id="667725"/>
    <lineage>
        <taxon>Eukaryota</taxon>
        <taxon>Ichthyosporea</taxon>
        <taxon>Ichthyophonida</taxon>
        <taxon>Sphaeroforma</taxon>
    </lineage>
</organism>
<dbReference type="AlphaFoldDB" id="A0A0L0FUR2"/>
<evidence type="ECO:0000313" key="2">
    <source>
        <dbReference type="Proteomes" id="UP000054560"/>
    </source>
</evidence>
<sequence>MILIHNTPFLLHSWMIRVRYTDETVDASGYDLPGTQHITYTFSGPAIVSPDQLYTLTTDEHERSTHDEVWEIQDDSLDVWAYRTVYLELLDADKLLVSTAVVRQCARRE</sequence>
<dbReference type="EMBL" id="KQ242265">
    <property type="protein sequence ID" value="KNC79668.1"/>
    <property type="molecule type" value="Genomic_DNA"/>
</dbReference>
<dbReference type="GeneID" id="25908452"/>
<dbReference type="RefSeq" id="XP_014153570.1">
    <property type="nucleotide sequence ID" value="XM_014298095.1"/>
</dbReference>
<name>A0A0L0FUR2_9EUKA</name>
<dbReference type="Proteomes" id="UP000054560">
    <property type="component" value="Unassembled WGS sequence"/>
</dbReference>
<gene>
    <name evidence="1" type="ORF">SARC_07948</name>
</gene>